<dbReference type="EMBL" id="MCIF01000002">
    <property type="protein sequence ID" value="RAQ96120.1"/>
    <property type="molecule type" value="Genomic_DNA"/>
</dbReference>
<organism evidence="3 4">
    <name type="scientific">Thermogemmatispora tikiterensis</name>
    <dbReference type="NCBI Taxonomy" id="1825093"/>
    <lineage>
        <taxon>Bacteria</taxon>
        <taxon>Bacillati</taxon>
        <taxon>Chloroflexota</taxon>
        <taxon>Ktedonobacteria</taxon>
        <taxon>Thermogemmatisporales</taxon>
        <taxon>Thermogemmatisporaceae</taxon>
        <taxon>Thermogemmatispora</taxon>
    </lineage>
</organism>
<dbReference type="InterPro" id="IPR050564">
    <property type="entry name" value="F420-G6PD/mer"/>
</dbReference>
<accession>A0A328VK09</accession>
<comment type="caution">
    <text evidence="3">The sequence shown here is derived from an EMBL/GenBank/DDBJ whole genome shotgun (WGS) entry which is preliminary data.</text>
</comment>
<dbReference type="OrthoDB" id="9775082at2"/>
<proteinExistence type="predicted"/>
<dbReference type="AlphaFoldDB" id="A0A328VK09"/>
<protein>
    <submittedName>
        <fullName evidence="3">N5,N10-methylene tetrahydromethanopterin reductase</fullName>
    </submittedName>
</protein>
<dbReference type="Pfam" id="PF00296">
    <property type="entry name" value="Bac_luciferase"/>
    <property type="match status" value="1"/>
</dbReference>
<sequence>METPKSERPPILFGANVDPTADDPRWPLELTRAVEEAGFDLIGIQDHPYNAGFLDTWTLIATLAQATQRVRFFPNVANLPLRPPLMLAKAVATLDVLSGGRLELGLGAGAFADGIVAMGGPRRNAGEAVAALEEAVQLIRRFWSGERSLHFQGRYYSALGTRPGPRPAHAIGIWLGAYRPRMLRLTGRLADGWIPSSTYAAPEQLPAMQRQIDEAAQRAGRSPRAIRRIYNIIGQITDSGPGWERGTFRGGVQDWIAELTRLVREVGLDTFIYWPLEDRLRQVQRFAAEVIPGVREALTTP</sequence>
<gene>
    <name evidence="3" type="ORF">A4R35_11295</name>
</gene>
<evidence type="ECO:0000313" key="3">
    <source>
        <dbReference type="EMBL" id="RAQ96120.1"/>
    </source>
</evidence>
<evidence type="ECO:0000256" key="1">
    <source>
        <dbReference type="ARBA" id="ARBA00023002"/>
    </source>
</evidence>
<dbReference type="InterPro" id="IPR036661">
    <property type="entry name" value="Luciferase-like_sf"/>
</dbReference>
<evidence type="ECO:0000259" key="2">
    <source>
        <dbReference type="Pfam" id="PF00296"/>
    </source>
</evidence>
<keyword evidence="1" id="KW-0560">Oxidoreductase</keyword>
<dbReference type="PANTHER" id="PTHR43244:SF1">
    <property type="entry name" value="5,10-METHYLENETETRAHYDROMETHANOPTERIN REDUCTASE"/>
    <property type="match status" value="1"/>
</dbReference>
<reference evidence="3 4" key="1">
    <citation type="submission" date="2016-08" db="EMBL/GenBank/DDBJ databases">
        <title>Analysis of Carbohydrate Active Enzymes in Thermogemmatispora T81 Reveals Carbohydrate Degradation Ability.</title>
        <authorList>
            <person name="Tomazini A."/>
            <person name="Lal S."/>
            <person name="Stott M."/>
            <person name="Henrissat B."/>
            <person name="Polikarpov I."/>
            <person name="Sparling R."/>
            <person name="Levin D.B."/>
        </authorList>
    </citation>
    <scope>NUCLEOTIDE SEQUENCE [LARGE SCALE GENOMIC DNA]</scope>
    <source>
        <strain evidence="3 4">T81</strain>
    </source>
</reference>
<dbReference type="Proteomes" id="UP000248706">
    <property type="component" value="Unassembled WGS sequence"/>
</dbReference>
<dbReference type="Gene3D" id="3.20.20.30">
    <property type="entry name" value="Luciferase-like domain"/>
    <property type="match status" value="1"/>
</dbReference>
<keyword evidence="4" id="KW-1185">Reference proteome</keyword>
<dbReference type="InterPro" id="IPR011251">
    <property type="entry name" value="Luciferase-like_dom"/>
</dbReference>
<evidence type="ECO:0000313" key="4">
    <source>
        <dbReference type="Proteomes" id="UP000248706"/>
    </source>
</evidence>
<dbReference type="SUPFAM" id="SSF51679">
    <property type="entry name" value="Bacterial luciferase-like"/>
    <property type="match status" value="1"/>
</dbReference>
<dbReference type="GO" id="GO:0016705">
    <property type="term" value="F:oxidoreductase activity, acting on paired donors, with incorporation or reduction of molecular oxygen"/>
    <property type="evidence" value="ECO:0007669"/>
    <property type="project" value="InterPro"/>
</dbReference>
<feature type="domain" description="Luciferase-like" evidence="2">
    <location>
        <begin position="22"/>
        <end position="232"/>
    </location>
</feature>
<dbReference type="RefSeq" id="WP_112429429.1">
    <property type="nucleotide sequence ID" value="NZ_MCIF01000002.1"/>
</dbReference>
<name>A0A328VK09_9CHLR</name>
<dbReference type="PANTHER" id="PTHR43244">
    <property type="match status" value="1"/>
</dbReference>